<accession>A0A0J8S3Q0</accession>
<dbReference type="AlphaFoldDB" id="A0A0J8S3Q0"/>
<feature type="region of interest" description="Disordered" evidence="1">
    <location>
        <begin position="70"/>
        <end position="91"/>
    </location>
</feature>
<protein>
    <submittedName>
        <fullName evidence="2">Uncharacterized protein</fullName>
    </submittedName>
</protein>
<sequence>MLLVWLNNQPFSSNGDGIWTFGAPAGEKERHLCDLRAASTWPGAQVLAKFIKARIAPLFLEPPSPTIRARRPPLLSDSPSFRSQASVRLDL</sequence>
<dbReference type="EMBL" id="DS017043">
    <property type="protein sequence ID" value="KMU91777.1"/>
    <property type="molecule type" value="Genomic_DNA"/>
</dbReference>
<organism evidence="2 3">
    <name type="scientific">Coccidioides immitis H538.4</name>
    <dbReference type="NCBI Taxonomy" id="396776"/>
    <lineage>
        <taxon>Eukaryota</taxon>
        <taxon>Fungi</taxon>
        <taxon>Dikarya</taxon>
        <taxon>Ascomycota</taxon>
        <taxon>Pezizomycotina</taxon>
        <taxon>Eurotiomycetes</taxon>
        <taxon>Eurotiomycetidae</taxon>
        <taxon>Onygenales</taxon>
        <taxon>Onygenaceae</taxon>
        <taxon>Coccidioides</taxon>
    </lineage>
</organism>
<feature type="compositionally biased region" description="Polar residues" evidence="1">
    <location>
        <begin position="77"/>
        <end position="91"/>
    </location>
</feature>
<evidence type="ECO:0000256" key="1">
    <source>
        <dbReference type="SAM" id="MobiDB-lite"/>
    </source>
</evidence>
<evidence type="ECO:0000313" key="2">
    <source>
        <dbReference type="EMBL" id="KMU91777.1"/>
    </source>
</evidence>
<name>A0A0J8S3Q0_COCIT</name>
<evidence type="ECO:0000313" key="3">
    <source>
        <dbReference type="Proteomes" id="UP000054563"/>
    </source>
</evidence>
<proteinExistence type="predicted"/>
<reference evidence="3" key="1">
    <citation type="journal article" date="2010" name="Genome Res.">
        <title>Population genomic sequencing of Coccidioides fungi reveals recent hybridization and transposon control.</title>
        <authorList>
            <person name="Neafsey D.E."/>
            <person name="Barker B.M."/>
            <person name="Sharpton T.J."/>
            <person name="Stajich J.E."/>
            <person name="Park D.J."/>
            <person name="Whiston E."/>
            <person name="Hung C.-Y."/>
            <person name="McMahan C."/>
            <person name="White J."/>
            <person name="Sykes S."/>
            <person name="Heiman D."/>
            <person name="Young S."/>
            <person name="Zeng Q."/>
            <person name="Abouelleil A."/>
            <person name="Aftuck L."/>
            <person name="Bessette D."/>
            <person name="Brown A."/>
            <person name="FitzGerald M."/>
            <person name="Lui A."/>
            <person name="Macdonald J.P."/>
            <person name="Priest M."/>
            <person name="Orbach M.J."/>
            <person name="Galgiani J.N."/>
            <person name="Kirkland T.N."/>
            <person name="Cole G.T."/>
            <person name="Birren B.W."/>
            <person name="Henn M.R."/>
            <person name="Taylor J.W."/>
            <person name="Rounsley S.D."/>
        </authorList>
    </citation>
    <scope>NUCLEOTIDE SEQUENCE [LARGE SCALE GENOMIC DNA]</scope>
    <source>
        <strain evidence="3">H538.4</strain>
    </source>
</reference>
<gene>
    <name evidence="2" type="ORF">CIHG_09650</name>
</gene>
<dbReference type="Proteomes" id="UP000054563">
    <property type="component" value="Unassembled WGS sequence"/>
</dbReference>
<dbReference type="VEuPathDB" id="FungiDB:CIHG_09650"/>